<evidence type="ECO:0000313" key="1">
    <source>
        <dbReference type="EMBL" id="CAH2402257.1"/>
    </source>
</evidence>
<organism evidence="1 2">
    <name type="scientific">Mesorhizobium escarrei</name>
    <dbReference type="NCBI Taxonomy" id="666018"/>
    <lineage>
        <taxon>Bacteria</taxon>
        <taxon>Pseudomonadati</taxon>
        <taxon>Pseudomonadota</taxon>
        <taxon>Alphaproteobacteria</taxon>
        <taxon>Hyphomicrobiales</taxon>
        <taxon>Phyllobacteriaceae</taxon>
        <taxon>Mesorhizobium</taxon>
    </lineage>
</organism>
<dbReference type="EMBL" id="CAKXZT010000125">
    <property type="protein sequence ID" value="CAH2402257.1"/>
    <property type="molecule type" value="Genomic_DNA"/>
</dbReference>
<keyword evidence="2" id="KW-1185">Reference proteome</keyword>
<reference evidence="1 2" key="1">
    <citation type="submission" date="2022-03" db="EMBL/GenBank/DDBJ databases">
        <authorList>
            <person name="Brunel B."/>
        </authorList>
    </citation>
    <scope>NUCLEOTIDE SEQUENCE [LARGE SCALE GENOMIC DNA]</scope>
    <source>
        <strain evidence="1">STM5069sample</strain>
    </source>
</reference>
<name>A0ABN8JWU0_9HYPH</name>
<accession>A0ABN8JWU0</accession>
<evidence type="ECO:0000313" key="2">
    <source>
        <dbReference type="Proteomes" id="UP001153050"/>
    </source>
</evidence>
<sequence>MKIPHGGRLSGVTATAMSLKPIEMELVASKQGPKVYFRTKIYRRTTSHSRRDLIHGRIRAFS</sequence>
<proteinExistence type="predicted"/>
<comment type="caution">
    <text evidence="1">The sequence shown here is derived from an EMBL/GenBank/DDBJ whole genome shotgun (WGS) entry which is preliminary data.</text>
</comment>
<gene>
    <name evidence="1" type="ORF">MES5069_300027</name>
</gene>
<protein>
    <submittedName>
        <fullName evidence="1">Uncharacterized protein</fullName>
    </submittedName>
</protein>
<dbReference type="Proteomes" id="UP001153050">
    <property type="component" value="Unassembled WGS sequence"/>
</dbReference>